<evidence type="ECO:0000256" key="5">
    <source>
        <dbReference type="ARBA" id="ARBA00022840"/>
    </source>
</evidence>
<feature type="binding site" evidence="7">
    <location>
        <position position="80"/>
    </location>
    <ligand>
        <name>Mg(2+)</name>
        <dbReference type="ChEBI" id="CHEBI:18420"/>
    </ligand>
</feature>
<accession>A0ABU2BE45</accession>
<keyword evidence="2 7" id="KW-0479">Metal-binding</keyword>
<keyword evidence="6 7" id="KW-0460">Magnesium</keyword>
<comment type="function">
    <text evidence="7">Catalyzes the covalent attachment of the prokaryotic ubiquitin-like protein modifier Pup to the proteasomal substrate proteins, thereby targeting them for proteasomal degradation. This tagging system is termed pupylation. The ligation reaction involves the side-chain carboxylate of the C-terminal glutamate of Pup and the side-chain amino group of a substrate lysine.</text>
</comment>
<keyword evidence="5 7" id="KW-0067">ATP-binding</keyword>
<keyword evidence="10" id="KW-1185">Reference proteome</keyword>
<keyword evidence="1 7" id="KW-0436">Ligase</keyword>
<comment type="catalytic activity">
    <reaction evidence="7">
        <text>ATP + [prokaryotic ubiquitin-like protein]-L-glutamate + [protein]-L-lysine = ADP + phosphate + N(6)-([prokaryotic ubiquitin-like protein]-gamma-L-glutamyl)-[protein]-L-lysine.</text>
        <dbReference type="EC" id="6.3.1.19"/>
    </reaction>
</comment>
<comment type="pathway">
    <text evidence="7">Protein modification; protein pupylation.</text>
</comment>
<evidence type="ECO:0000256" key="4">
    <source>
        <dbReference type="ARBA" id="ARBA00022786"/>
    </source>
</evidence>
<keyword evidence="9" id="KW-0647">Proteasome</keyword>
<evidence type="ECO:0000313" key="9">
    <source>
        <dbReference type="EMBL" id="MDR7355654.1"/>
    </source>
</evidence>
<protein>
    <recommendedName>
        <fullName evidence="7 8">Pup--protein ligase</fullName>
        <ecNumber evidence="7 8">6.3.1.19</ecNumber>
    </recommendedName>
    <alternativeName>
        <fullName evidence="7">Proteasome accessory factor A</fullName>
    </alternativeName>
    <alternativeName>
        <fullName evidence="7">Pup-conjugating enzyme</fullName>
    </alternativeName>
</protein>
<dbReference type="Proteomes" id="UP001183619">
    <property type="component" value="Unassembled WGS sequence"/>
</dbReference>
<evidence type="ECO:0000256" key="2">
    <source>
        <dbReference type="ARBA" id="ARBA00022723"/>
    </source>
</evidence>
<dbReference type="EC" id="6.3.1.19" evidence="7 8"/>
<reference evidence="9 10" key="1">
    <citation type="submission" date="2023-07" db="EMBL/GenBank/DDBJ databases">
        <title>Sequencing the genomes of 1000 actinobacteria strains.</title>
        <authorList>
            <person name="Klenk H.-P."/>
        </authorList>
    </citation>
    <scope>NUCLEOTIDE SEQUENCE [LARGE SCALE GENOMIC DNA]</scope>
    <source>
        <strain evidence="9 10">DSM 44508</strain>
    </source>
</reference>
<feature type="binding site" evidence="7">
    <location>
        <position position="33"/>
    </location>
    <ligand>
        <name>Mg(2+)</name>
        <dbReference type="ChEBI" id="CHEBI:18420"/>
    </ligand>
</feature>
<evidence type="ECO:0000313" key="10">
    <source>
        <dbReference type="Proteomes" id="UP001183619"/>
    </source>
</evidence>
<feature type="binding site" evidence="7">
    <location>
        <position position="78"/>
    </location>
    <ligand>
        <name>ATP</name>
        <dbReference type="ChEBI" id="CHEBI:30616"/>
    </ligand>
</feature>
<sequence>MAHPNTVETAENPSGSVTTSGKNVYIRRIAGVETEYGITCVAEGGSRKLGPDEIARYMFRPVVDRWSSSNIFLPNASRLYLDVGSHPEIATAECDSISQLIAYDRAGDLIVNELAQQAELSLKAEGVDAKVYLLKNNLDSVGNSYGCHENYLVGREAVLKTLGKTLLPFLITRQLIAGAGCIKDGAFHISQRAEHVWEGVSSATTRSRPIINTRDEPHADSHKYRRLHVIVGDSNMAEPTCALKVGSAMLMLEMIEAGFDIPHIELENEINAIRDCAKDISGHTLIALKNQEPMTALAIQRAYFNAAREWLKVRESFRAADPQAAGGTSDEEMHKVLDLWDRTLQAIETQDFSGVDSEIDWMIKLKLLRTYQARLGLDPEDFSHPKLAHVDLTYHDIRLGRGIAPVLEHKGLIKRWVTDEAIAHARDHAPATTRAALRGKFLEKATALGAAFSADWLRLKVNRPEPHMVELGCPFSTVDARVDTLIEYMETHAQTDD</sequence>
<dbReference type="InterPro" id="IPR022279">
    <property type="entry name" value="Pup_ligase"/>
</dbReference>
<comment type="pathway">
    <text evidence="7">Protein degradation; proteasomal Pup-dependent pathway.</text>
</comment>
<dbReference type="PANTHER" id="PTHR42307">
    <property type="entry name" value="PUP DEAMIDASE/DEPUPYLASE"/>
    <property type="match status" value="1"/>
</dbReference>
<keyword evidence="4 7" id="KW-0833">Ubl conjugation pathway</keyword>
<organism evidence="9 10">
    <name type="scientific">Corynebacterium felinum</name>
    <dbReference type="NCBI Taxonomy" id="131318"/>
    <lineage>
        <taxon>Bacteria</taxon>
        <taxon>Bacillati</taxon>
        <taxon>Actinomycetota</taxon>
        <taxon>Actinomycetes</taxon>
        <taxon>Mycobacteriales</taxon>
        <taxon>Corynebacteriaceae</taxon>
        <taxon>Corynebacterium</taxon>
    </lineage>
</organism>
<dbReference type="NCBIfam" id="TIGR03686">
    <property type="entry name" value="pupylate_PafA"/>
    <property type="match status" value="1"/>
</dbReference>
<comment type="similarity">
    <text evidence="7">Belongs to the Pup ligase/Pup deamidase family. Pup-conjugating enzyme subfamily.</text>
</comment>
<gene>
    <name evidence="7" type="primary">pafA</name>
    <name evidence="9" type="ORF">J2S37_002192</name>
</gene>
<feature type="binding site" evidence="7">
    <location>
        <position position="88"/>
    </location>
    <ligand>
        <name>Mg(2+)</name>
        <dbReference type="ChEBI" id="CHEBI:18420"/>
    </ligand>
</feature>
<name>A0ABU2BE45_9CORY</name>
<feature type="binding site" evidence="7">
    <location>
        <position position="456"/>
    </location>
    <ligand>
        <name>ATP</name>
        <dbReference type="ChEBI" id="CHEBI:30616"/>
    </ligand>
</feature>
<evidence type="ECO:0000256" key="3">
    <source>
        <dbReference type="ARBA" id="ARBA00022741"/>
    </source>
</evidence>
<evidence type="ECO:0000256" key="1">
    <source>
        <dbReference type="ARBA" id="ARBA00022598"/>
    </source>
</evidence>
<proteinExistence type="inferred from homology"/>
<dbReference type="GO" id="GO:0016874">
    <property type="term" value="F:ligase activity"/>
    <property type="evidence" value="ECO:0007669"/>
    <property type="project" value="UniProtKB-KW"/>
</dbReference>
<dbReference type="PANTHER" id="PTHR42307:SF3">
    <property type="entry name" value="PUP--PROTEIN LIGASE"/>
    <property type="match status" value="1"/>
</dbReference>
<dbReference type="Pfam" id="PF03136">
    <property type="entry name" value="Pup_ligase"/>
    <property type="match status" value="1"/>
</dbReference>
<keyword evidence="3 7" id="KW-0547">Nucleotide-binding</keyword>
<comment type="caution">
    <text evidence="9">The sequence shown here is derived from an EMBL/GenBank/DDBJ whole genome shotgun (WGS) entry which is preliminary data.</text>
</comment>
<evidence type="ECO:0000256" key="7">
    <source>
        <dbReference type="HAMAP-Rule" id="MF_02111"/>
    </source>
</evidence>
<dbReference type="HAMAP" id="MF_02111">
    <property type="entry name" value="Pup_ligase"/>
    <property type="match status" value="1"/>
</dbReference>
<comment type="miscellaneous">
    <text evidence="7">The reaction mechanism probably proceeds via the activation of Pup by phosphorylation of its C-terminal glutamate, which is then subject to nucleophilic attack by the substrate lysine, resulting in an isopeptide bond and the release of phosphate as a good leaving group.</text>
</comment>
<evidence type="ECO:0000256" key="6">
    <source>
        <dbReference type="ARBA" id="ARBA00022842"/>
    </source>
</evidence>
<dbReference type="GO" id="GO:0000502">
    <property type="term" value="C:proteasome complex"/>
    <property type="evidence" value="ECO:0007669"/>
    <property type="project" value="UniProtKB-KW"/>
</dbReference>
<feature type="active site" description="Proton acceptor" evidence="7">
    <location>
        <position position="82"/>
    </location>
</feature>
<dbReference type="InterPro" id="IPR004347">
    <property type="entry name" value="Pup_ligase/deamidase"/>
</dbReference>
<dbReference type="EMBL" id="JAVDYF010000001">
    <property type="protein sequence ID" value="MDR7355654.1"/>
    <property type="molecule type" value="Genomic_DNA"/>
</dbReference>
<feature type="binding site" evidence="7">
    <location>
        <position position="91"/>
    </location>
    <ligand>
        <name>ATP</name>
        <dbReference type="ChEBI" id="CHEBI:30616"/>
    </ligand>
</feature>
<evidence type="ECO:0000256" key="8">
    <source>
        <dbReference type="NCBIfam" id="TIGR03686"/>
    </source>
</evidence>